<dbReference type="EMBL" id="FQXO01000006">
    <property type="protein sequence ID" value="SHH25244.1"/>
    <property type="molecule type" value="Genomic_DNA"/>
</dbReference>
<dbReference type="Proteomes" id="UP000183967">
    <property type="component" value="Unassembled WGS sequence"/>
</dbReference>
<name>A0A1M5RG61_9FIRM</name>
<evidence type="ECO:0008006" key="3">
    <source>
        <dbReference type="Google" id="ProtNLM"/>
    </source>
</evidence>
<protein>
    <recommendedName>
        <fullName evidence="3">Coenzyme PQQ synthesis protein D (PqqD)</fullName>
    </recommendedName>
</protein>
<keyword evidence="2" id="KW-1185">Reference proteome</keyword>
<dbReference type="RefSeq" id="WP_073194709.1">
    <property type="nucleotide sequence ID" value="NZ_FQXO01000006.1"/>
</dbReference>
<organism evidence="1 2">
    <name type="scientific">Caloranaerobacter azorensis DSM 13643</name>
    <dbReference type="NCBI Taxonomy" id="1121264"/>
    <lineage>
        <taxon>Bacteria</taxon>
        <taxon>Bacillati</taxon>
        <taxon>Bacillota</taxon>
        <taxon>Tissierellia</taxon>
        <taxon>Tissierellales</taxon>
        <taxon>Thermohalobacteraceae</taxon>
        <taxon>Caloranaerobacter</taxon>
    </lineage>
</organism>
<sequence length="88" mass="10651">MYLIDKATKWFIKKDYLELYHPENDDIVKIECEKIDQLWKIILISKSYKEIIFKVKQQNIDNIFNEKVINSLLNQLEQKKYIVSKVGE</sequence>
<evidence type="ECO:0000313" key="1">
    <source>
        <dbReference type="EMBL" id="SHH25244.1"/>
    </source>
</evidence>
<proteinExistence type="predicted"/>
<accession>A0A1M5RG61</accession>
<gene>
    <name evidence="1" type="ORF">SAMN02745135_00206</name>
</gene>
<dbReference type="AlphaFoldDB" id="A0A1M5RG61"/>
<evidence type="ECO:0000313" key="2">
    <source>
        <dbReference type="Proteomes" id="UP000183967"/>
    </source>
</evidence>
<reference evidence="2" key="1">
    <citation type="submission" date="2016-11" db="EMBL/GenBank/DDBJ databases">
        <authorList>
            <person name="Varghese N."/>
            <person name="Submissions S."/>
        </authorList>
    </citation>
    <scope>NUCLEOTIDE SEQUENCE [LARGE SCALE GENOMIC DNA]</scope>
    <source>
        <strain evidence="2">DSM 13643</strain>
    </source>
</reference>